<comment type="subcellular location">
    <subcellularLocation>
        <location evidence="3">Periplasm</location>
    </subcellularLocation>
</comment>
<comment type="similarity">
    <text evidence="4">Belongs to the metallo-beta-lactamase superfamily. Class-B beta-lactamase family.</text>
</comment>
<accession>A0ABP3H4C7</accession>
<organism evidence="14 15">
    <name type="scientific">Bowmanella denitrificans</name>
    <dbReference type="NCBI Taxonomy" id="366582"/>
    <lineage>
        <taxon>Bacteria</taxon>
        <taxon>Pseudomonadati</taxon>
        <taxon>Pseudomonadota</taxon>
        <taxon>Gammaproteobacteria</taxon>
        <taxon>Alteromonadales</taxon>
        <taxon>Alteromonadaceae</taxon>
        <taxon>Bowmanella</taxon>
    </lineage>
</organism>
<keyword evidence="15" id="KW-1185">Reference proteome</keyword>
<evidence type="ECO:0000256" key="9">
    <source>
        <dbReference type="ARBA" id="ARBA00022764"/>
    </source>
</evidence>
<dbReference type="EMBL" id="BAAAEI010000014">
    <property type="protein sequence ID" value="GAA0360464.1"/>
    <property type="molecule type" value="Genomic_DNA"/>
</dbReference>
<evidence type="ECO:0000313" key="14">
    <source>
        <dbReference type="EMBL" id="GAA0360464.1"/>
    </source>
</evidence>
<name>A0ABP3H4C7_9ALTE</name>
<dbReference type="EC" id="3.5.2.6" evidence="6"/>
<keyword evidence="9" id="KW-0574">Periplasm</keyword>
<keyword evidence="7" id="KW-0479">Metal-binding</keyword>
<dbReference type="NCBIfam" id="NF033088">
    <property type="entry name" value="bla_subclass_B1"/>
    <property type="match status" value="1"/>
</dbReference>
<evidence type="ECO:0000256" key="12">
    <source>
        <dbReference type="ARBA" id="ARBA00023251"/>
    </source>
</evidence>
<sequence length="292" mass="31362">MQKLSGVWLFQKVNVGCSYDMAEDVFMAYAKFLSTMCLLSLLGTSLAVTADTVQNWQNYPKAADIPEGQVRLFKVAEGVWSHIASHDFNGVLFPSNGLIVKDGDELLLIDTAWGADNTLALLHEIKAQIGLPVTRAISTHFHDDRVEGVEVLKQAGVQTYASALTRLLAEAEGNEIPEYSLQDLVAAGDALSFGPLEIFYPGHGHAPDNLVVYVPKAKVLFGGCAVHELARHNAGNTSHADLALWPVSVAKISTRYPDTETVIPGHGLPGGQDLLAHTIKVVDAQPGNTAAK</sequence>
<evidence type="ECO:0000256" key="3">
    <source>
        <dbReference type="ARBA" id="ARBA00004418"/>
    </source>
</evidence>
<keyword evidence="8" id="KW-0732">Signal</keyword>
<evidence type="ECO:0000256" key="2">
    <source>
        <dbReference type="ARBA" id="ARBA00001947"/>
    </source>
</evidence>
<gene>
    <name evidence="14" type="primary">bla2</name>
    <name evidence="14" type="ORF">GCM10009092_25860</name>
</gene>
<dbReference type="PANTHER" id="PTHR42951">
    <property type="entry name" value="METALLO-BETA-LACTAMASE DOMAIN-CONTAINING"/>
    <property type="match status" value="1"/>
</dbReference>
<dbReference type="InterPro" id="IPR050855">
    <property type="entry name" value="NDM-1-like"/>
</dbReference>
<dbReference type="Pfam" id="PF00753">
    <property type="entry name" value="Lactamase_B"/>
    <property type="match status" value="1"/>
</dbReference>
<keyword evidence="12" id="KW-0046">Antibiotic resistance</keyword>
<dbReference type="SMART" id="SM00849">
    <property type="entry name" value="Lactamase_B"/>
    <property type="match status" value="1"/>
</dbReference>
<dbReference type="PANTHER" id="PTHR42951:SF4">
    <property type="entry name" value="ACYL-COENZYME A THIOESTERASE MBLAC2"/>
    <property type="match status" value="1"/>
</dbReference>
<comment type="catalytic activity">
    <reaction evidence="1">
        <text>a beta-lactam + H2O = a substituted beta-amino acid</text>
        <dbReference type="Rhea" id="RHEA:20401"/>
        <dbReference type="ChEBI" id="CHEBI:15377"/>
        <dbReference type="ChEBI" id="CHEBI:35627"/>
        <dbReference type="ChEBI" id="CHEBI:140347"/>
        <dbReference type="EC" id="3.5.2.6"/>
    </reaction>
</comment>
<dbReference type="InterPro" id="IPR058199">
    <property type="entry name" value="BlaB//VIM/IMP-1"/>
</dbReference>
<evidence type="ECO:0000256" key="11">
    <source>
        <dbReference type="ARBA" id="ARBA00022833"/>
    </source>
</evidence>
<dbReference type="NCBIfam" id="NF012229">
    <property type="entry name" value="bla_class_B_core"/>
    <property type="match status" value="1"/>
</dbReference>
<evidence type="ECO:0000256" key="4">
    <source>
        <dbReference type="ARBA" id="ARBA00005250"/>
    </source>
</evidence>
<dbReference type="InterPro" id="IPR001279">
    <property type="entry name" value="Metallo-B-lactamas"/>
</dbReference>
<evidence type="ECO:0000256" key="6">
    <source>
        <dbReference type="ARBA" id="ARBA00012865"/>
    </source>
</evidence>
<evidence type="ECO:0000256" key="8">
    <source>
        <dbReference type="ARBA" id="ARBA00022729"/>
    </source>
</evidence>
<dbReference type="Gene3D" id="3.60.15.10">
    <property type="entry name" value="Ribonuclease Z/Hydroxyacylglutathione hydrolase-like"/>
    <property type="match status" value="1"/>
</dbReference>
<dbReference type="SUPFAM" id="SSF56281">
    <property type="entry name" value="Metallo-hydrolase/oxidoreductase"/>
    <property type="match status" value="1"/>
</dbReference>
<dbReference type="InterPro" id="IPR036866">
    <property type="entry name" value="RibonucZ/Hydroxyglut_hydro"/>
</dbReference>
<proteinExistence type="inferred from homology"/>
<protein>
    <recommendedName>
        <fullName evidence="6">beta-lactamase</fullName>
        <ecNumber evidence="6">3.5.2.6</ecNumber>
    </recommendedName>
</protein>
<evidence type="ECO:0000256" key="1">
    <source>
        <dbReference type="ARBA" id="ARBA00001526"/>
    </source>
</evidence>
<evidence type="ECO:0000259" key="13">
    <source>
        <dbReference type="SMART" id="SM00849"/>
    </source>
</evidence>
<evidence type="ECO:0000313" key="15">
    <source>
        <dbReference type="Proteomes" id="UP001501757"/>
    </source>
</evidence>
<comment type="cofactor">
    <cofactor evidence="2">
        <name>Zn(2+)</name>
        <dbReference type="ChEBI" id="CHEBI:29105"/>
    </cofactor>
</comment>
<feature type="domain" description="Metallo-beta-lactamase" evidence="13">
    <location>
        <begin position="94"/>
        <end position="266"/>
    </location>
</feature>
<evidence type="ECO:0000256" key="10">
    <source>
        <dbReference type="ARBA" id="ARBA00022801"/>
    </source>
</evidence>
<keyword evidence="11" id="KW-0862">Zinc</keyword>
<reference evidence="15" key="1">
    <citation type="journal article" date="2019" name="Int. J. Syst. Evol. Microbiol.">
        <title>The Global Catalogue of Microorganisms (GCM) 10K type strain sequencing project: providing services to taxonomists for standard genome sequencing and annotation.</title>
        <authorList>
            <consortium name="The Broad Institute Genomics Platform"/>
            <consortium name="The Broad Institute Genome Sequencing Center for Infectious Disease"/>
            <person name="Wu L."/>
            <person name="Ma J."/>
        </authorList>
    </citation>
    <scope>NUCLEOTIDE SEQUENCE [LARGE SCALE GENOMIC DNA]</scope>
    <source>
        <strain evidence="15">JCM 13378</strain>
    </source>
</reference>
<evidence type="ECO:0000256" key="5">
    <source>
        <dbReference type="ARBA" id="ARBA00011245"/>
    </source>
</evidence>
<dbReference type="Proteomes" id="UP001501757">
    <property type="component" value="Unassembled WGS sequence"/>
</dbReference>
<evidence type="ECO:0000256" key="7">
    <source>
        <dbReference type="ARBA" id="ARBA00022723"/>
    </source>
</evidence>
<keyword evidence="10" id="KW-0378">Hydrolase</keyword>
<comment type="subunit">
    <text evidence="5">Monomer.</text>
</comment>
<comment type="caution">
    <text evidence="14">The sequence shown here is derived from an EMBL/GenBank/DDBJ whole genome shotgun (WGS) entry which is preliminary data.</text>
</comment>